<protein>
    <recommendedName>
        <fullName evidence="3">C2H2-type domain-containing protein</fullName>
    </recommendedName>
</protein>
<dbReference type="InterPro" id="IPR013087">
    <property type="entry name" value="Znf_C2H2_type"/>
</dbReference>
<name>A0A5P1E7H4_ASPOF</name>
<dbReference type="Pfam" id="PF13912">
    <property type="entry name" value="zf-C2H2_6"/>
    <property type="match status" value="1"/>
</dbReference>
<feature type="region of interest" description="Disordered" evidence="2">
    <location>
        <begin position="1"/>
        <end position="202"/>
    </location>
</feature>
<dbReference type="GO" id="GO:0008270">
    <property type="term" value="F:zinc ion binding"/>
    <property type="evidence" value="ECO:0007669"/>
    <property type="project" value="UniProtKB-KW"/>
</dbReference>
<gene>
    <name evidence="4" type="ORF">A4U43_C09F14000</name>
</gene>
<evidence type="ECO:0000313" key="4">
    <source>
        <dbReference type="EMBL" id="ONK58528.1"/>
    </source>
</evidence>
<dbReference type="PROSITE" id="PS50157">
    <property type="entry name" value="ZINC_FINGER_C2H2_2"/>
    <property type="match status" value="1"/>
</dbReference>
<reference evidence="5" key="1">
    <citation type="journal article" date="2017" name="Nat. Commun.">
        <title>The asparagus genome sheds light on the origin and evolution of a young Y chromosome.</title>
        <authorList>
            <person name="Harkess A."/>
            <person name="Zhou J."/>
            <person name="Xu C."/>
            <person name="Bowers J.E."/>
            <person name="Van der Hulst R."/>
            <person name="Ayyampalayam S."/>
            <person name="Mercati F."/>
            <person name="Riccardi P."/>
            <person name="McKain M.R."/>
            <person name="Kakrana A."/>
            <person name="Tang H."/>
            <person name="Ray J."/>
            <person name="Groenendijk J."/>
            <person name="Arikit S."/>
            <person name="Mathioni S.M."/>
            <person name="Nakano M."/>
            <person name="Shan H."/>
            <person name="Telgmann-Rauber A."/>
            <person name="Kanno A."/>
            <person name="Yue Z."/>
            <person name="Chen H."/>
            <person name="Li W."/>
            <person name="Chen Y."/>
            <person name="Xu X."/>
            <person name="Zhang Y."/>
            <person name="Luo S."/>
            <person name="Chen H."/>
            <person name="Gao J."/>
            <person name="Mao Z."/>
            <person name="Pires J.C."/>
            <person name="Luo M."/>
            <person name="Kudrna D."/>
            <person name="Wing R.A."/>
            <person name="Meyers B.C."/>
            <person name="Yi K."/>
            <person name="Kong H."/>
            <person name="Lavrijsen P."/>
            <person name="Sunseri F."/>
            <person name="Falavigna A."/>
            <person name="Ye Y."/>
            <person name="Leebens-Mack J.H."/>
            <person name="Chen G."/>
        </authorList>
    </citation>
    <scope>NUCLEOTIDE SEQUENCE [LARGE SCALE GENOMIC DNA]</scope>
    <source>
        <strain evidence="5">cv. DH0086</strain>
    </source>
</reference>
<dbReference type="OMA" id="FWDFEED"/>
<accession>A0A5P1E7H4</accession>
<dbReference type="PROSITE" id="PS00028">
    <property type="entry name" value="ZINC_FINGER_C2H2_1"/>
    <property type="match status" value="1"/>
</dbReference>
<keyword evidence="1" id="KW-0862">Zinc</keyword>
<dbReference type="Proteomes" id="UP000243459">
    <property type="component" value="Chromosome 9"/>
</dbReference>
<feature type="compositionally biased region" description="Acidic residues" evidence="2">
    <location>
        <begin position="1"/>
        <end position="12"/>
    </location>
</feature>
<organism evidence="4 5">
    <name type="scientific">Asparagus officinalis</name>
    <name type="common">Garden asparagus</name>
    <dbReference type="NCBI Taxonomy" id="4686"/>
    <lineage>
        <taxon>Eukaryota</taxon>
        <taxon>Viridiplantae</taxon>
        <taxon>Streptophyta</taxon>
        <taxon>Embryophyta</taxon>
        <taxon>Tracheophyta</taxon>
        <taxon>Spermatophyta</taxon>
        <taxon>Magnoliopsida</taxon>
        <taxon>Liliopsida</taxon>
        <taxon>Asparagales</taxon>
        <taxon>Asparagaceae</taxon>
        <taxon>Asparagoideae</taxon>
        <taxon>Asparagus</taxon>
    </lineage>
</organism>
<dbReference type="EMBL" id="CM007389">
    <property type="protein sequence ID" value="ONK58528.1"/>
    <property type="molecule type" value="Genomic_DNA"/>
</dbReference>
<keyword evidence="5" id="KW-1185">Reference proteome</keyword>
<feature type="compositionally biased region" description="Polar residues" evidence="2">
    <location>
        <begin position="166"/>
        <end position="183"/>
    </location>
</feature>
<proteinExistence type="predicted"/>
<feature type="domain" description="C2H2-type" evidence="3">
    <location>
        <begin position="175"/>
        <end position="202"/>
    </location>
</feature>
<feature type="compositionally biased region" description="Basic and acidic residues" evidence="2">
    <location>
        <begin position="184"/>
        <end position="202"/>
    </location>
</feature>
<feature type="compositionally biased region" description="Acidic residues" evidence="2">
    <location>
        <begin position="48"/>
        <end position="99"/>
    </location>
</feature>
<evidence type="ECO:0000313" key="5">
    <source>
        <dbReference type="Proteomes" id="UP000243459"/>
    </source>
</evidence>
<keyword evidence="1" id="KW-0479">Metal-binding</keyword>
<dbReference type="AlphaFoldDB" id="A0A5P1E7H4"/>
<evidence type="ECO:0000259" key="3">
    <source>
        <dbReference type="PROSITE" id="PS50157"/>
    </source>
</evidence>
<evidence type="ECO:0000256" key="2">
    <source>
        <dbReference type="SAM" id="MobiDB-lite"/>
    </source>
</evidence>
<keyword evidence="1" id="KW-0863">Zinc-finger</keyword>
<sequence>MEFWDFEEDVPVDLDGNSKVLGGKPKEENVVTKPKGKMSGPTKAEPKLDEDDEDDSEDDSTDDSEGSDGDEDMMEADSDDDEDSGSDGDDESSEDEEEATPEKAAANGKKRPAGSAPKTPAEKKAKLVTPAGQKTGGDGKKGAHVSTPHPAKKEGKTPANSDKGKQQTPKSAGSVNCKSCSKSFHSEKALESHTKAKHSDGK</sequence>
<evidence type="ECO:0000256" key="1">
    <source>
        <dbReference type="PROSITE-ProRule" id="PRU00042"/>
    </source>
</evidence>
<dbReference type="Gramene" id="ONK58528">
    <property type="protein sequence ID" value="ONK58528"/>
    <property type="gene ID" value="A4U43_C09F14000"/>
</dbReference>